<dbReference type="FunFam" id="3.30.420.10:FF:000054">
    <property type="entry name" value="Werner Syndrome-like exonuclease"/>
    <property type="match status" value="1"/>
</dbReference>
<evidence type="ECO:0000256" key="1">
    <source>
        <dbReference type="ARBA" id="ARBA00022722"/>
    </source>
</evidence>
<comment type="caution">
    <text evidence="4">The sequence shown here is derived from an EMBL/GenBank/DDBJ whole genome shotgun (WGS) entry which is preliminary data.</text>
</comment>
<sequence length="207" mass="23919">MSIINIFYHQLPCTTHSYYDLSSDSYQIRIHLTHSPAVVHYWRNDIYRIRRSRLNCLIVGLDIEWRPTYIRVVKRPVATLQLCVGHRCLIFQIIHAPYIPGSLFRFIGNGKFTFTGVGIKDDAKKLLDDHGLEVANVIDLRVLAEKKLGTRELRNAGLKKLAFAVLVKEIEKLKRVTMSRWDNPWPTPAQVQYACVNAFCLWRLGGL</sequence>
<evidence type="ECO:0000256" key="2">
    <source>
        <dbReference type="ARBA" id="ARBA00022801"/>
    </source>
</evidence>
<dbReference type="Pfam" id="PF01612">
    <property type="entry name" value="DNA_pol_A_exo1"/>
    <property type="match status" value="1"/>
</dbReference>
<evidence type="ECO:0000259" key="3">
    <source>
        <dbReference type="Pfam" id="PF01612"/>
    </source>
</evidence>
<dbReference type="InterPro" id="IPR012337">
    <property type="entry name" value="RNaseH-like_sf"/>
</dbReference>
<dbReference type="PANTHER" id="PTHR13620:SF105">
    <property type="entry name" value="OS01G0737700 PROTEIN"/>
    <property type="match status" value="1"/>
</dbReference>
<dbReference type="SUPFAM" id="SSF53098">
    <property type="entry name" value="Ribonuclease H-like"/>
    <property type="match status" value="1"/>
</dbReference>
<keyword evidence="4" id="KW-0269">Exonuclease</keyword>
<keyword evidence="1" id="KW-0540">Nuclease</keyword>
<protein>
    <submittedName>
        <fullName evidence="4">Werner Syndrome-like exonuclease</fullName>
    </submittedName>
</protein>
<organism evidence="4 5">
    <name type="scientific">Morella rubra</name>
    <name type="common">Chinese bayberry</name>
    <dbReference type="NCBI Taxonomy" id="262757"/>
    <lineage>
        <taxon>Eukaryota</taxon>
        <taxon>Viridiplantae</taxon>
        <taxon>Streptophyta</taxon>
        <taxon>Embryophyta</taxon>
        <taxon>Tracheophyta</taxon>
        <taxon>Spermatophyta</taxon>
        <taxon>Magnoliopsida</taxon>
        <taxon>eudicotyledons</taxon>
        <taxon>Gunneridae</taxon>
        <taxon>Pentapetalae</taxon>
        <taxon>rosids</taxon>
        <taxon>fabids</taxon>
        <taxon>Fagales</taxon>
        <taxon>Myricaceae</taxon>
        <taxon>Morella</taxon>
    </lineage>
</organism>
<dbReference type="Gene3D" id="3.30.420.10">
    <property type="entry name" value="Ribonuclease H-like superfamily/Ribonuclease H"/>
    <property type="match status" value="1"/>
</dbReference>
<dbReference type="AlphaFoldDB" id="A0A6A1WC51"/>
<keyword evidence="5" id="KW-1185">Reference proteome</keyword>
<proteinExistence type="predicted"/>
<dbReference type="InterPro" id="IPR036397">
    <property type="entry name" value="RNaseH_sf"/>
</dbReference>
<evidence type="ECO:0000313" key="4">
    <source>
        <dbReference type="EMBL" id="KAB1222805.1"/>
    </source>
</evidence>
<dbReference type="GO" id="GO:0005737">
    <property type="term" value="C:cytoplasm"/>
    <property type="evidence" value="ECO:0007669"/>
    <property type="project" value="TreeGrafter"/>
</dbReference>
<dbReference type="InterPro" id="IPR051132">
    <property type="entry name" value="3-5_Exonuclease_domain"/>
</dbReference>
<gene>
    <name evidence="4" type="ORF">CJ030_MR2G022296</name>
</gene>
<evidence type="ECO:0000313" key="5">
    <source>
        <dbReference type="Proteomes" id="UP000516437"/>
    </source>
</evidence>
<dbReference type="CDD" id="cd06141">
    <property type="entry name" value="WRN_exo"/>
    <property type="match status" value="1"/>
</dbReference>
<accession>A0A6A1WC51</accession>
<keyword evidence="2" id="KW-0378">Hydrolase</keyword>
<name>A0A6A1WC51_9ROSI</name>
<dbReference type="GO" id="GO:0006139">
    <property type="term" value="P:nucleobase-containing compound metabolic process"/>
    <property type="evidence" value="ECO:0007669"/>
    <property type="project" value="InterPro"/>
</dbReference>
<dbReference type="EMBL" id="RXIC02000020">
    <property type="protein sequence ID" value="KAB1222805.1"/>
    <property type="molecule type" value="Genomic_DNA"/>
</dbReference>
<dbReference type="GO" id="GO:0005634">
    <property type="term" value="C:nucleus"/>
    <property type="evidence" value="ECO:0007669"/>
    <property type="project" value="TreeGrafter"/>
</dbReference>
<feature type="domain" description="3'-5' exonuclease" evidence="3">
    <location>
        <begin position="54"/>
        <end position="196"/>
    </location>
</feature>
<dbReference type="GO" id="GO:0003676">
    <property type="term" value="F:nucleic acid binding"/>
    <property type="evidence" value="ECO:0007669"/>
    <property type="project" value="InterPro"/>
</dbReference>
<reference evidence="4 5" key="1">
    <citation type="journal article" date="2019" name="Plant Biotechnol. J.">
        <title>The red bayberry genome and genetic basis of sex determination.</title>
        <authorList>
            <person name="Jia H.M."/>
            <person name="Jia H.J."/>
            <person name="Cai Q.L."/>
            <person name="Wang Y."/>
            <person name="Zhao H.B."/>
            <person name="Yang W.F."/>
            <person name="Wang G.Y."/>
            <person name="Li Y.H."/>
            <person name="Zhan D.L."/>
            <person name="Shen Y.T."/>
            <person name="Niu Q.F."/>
            <person name="Chang L."/>
            <person name="Qiu J."/>
            <person name="Zhao L."/>
            <person name="Xie H.B."/>
            <person name="Fu W.Y."/>
            <person name="Jin J."/>
            <person name="Li X.W."/>
            <person name="Jiao Y."/>
            <person name="Zhou C.C."/>
            <person name="Tu T."/>
            <person name="Chai C.Y."/>
            <person name="Gao J.L."/>
            <person name="Fan L.J."/>
            <person name="van de Weg E."/>
            <person name="Wang J.Y."/>
            <person name="Gao Z.S."/>
        </authorList>
    </citation>
    <scope>NUCLEOTIDE SEQUENCE [LARGE SCALE GENOMIC DNA]</scope>
    <source>
        <tissue evidence="4">Leaves</tissue>
    </source>
</reference>
<dbReference type="PANTHER" id="PTHR13620">
    <property type="entry name" value="3-5 EXONUCLEASE"/>
    <property type="match status" value="1"/>
</dbReference>
<dbReference type="Proteomes" id="UP000516437">
    <property type="component" value="Chromosome 2"/>
</dbReference>
<dbReference type="InterPro" id="IPR002562">
    <property type="entry name" value="3'-5'_exonuclease_dom"/>
</dbReference>
<dbReference type="OrthoDB" id="1920326at2759"/>
<dbReference type="GO" id="GO:0008408">
    <property type="term" value="F:3'-5' exonuclease activity"/>
    <property type="evidence" value="ECO:0007669"/>
    <property type="project" value="InterPro"/>
</dbReference>